<organism evidence="1 2">
    <name type="scientific">Paralvinella palmiformis</name>
    <dbReference type="NCBI Taxonomy" id="53620"/>
    <lineage>
        <taxon>Eukaryota</taxon>
        <taxon>Metazoa</taxon>
        <taxon>Spiralia</taxon>
        <taxon>Lophotrochozoa</taxon>
        <taxon>Annelida</taxon>
        <taxon>Polychaeta</taxon>
        <taxon>Sedentaria</taxon>
        <taxon>Canalipalpata</taxon>
        <taxon>Terebellida</taxon>
        <taxon>Terebelliformia</taxon>
        <taxon>Alvinellidae</taxon>
        <taxon>Paralvinella</taxon>
    </lineage>
</organism>
<evidence type="ECO:0000313" key="2">
    <source>
        <dbReference type="Proteomes" id="UP001208570"/>
    </source>
</evidence>
<evidence type="ECO:0000313" key="1">
    <source>
        <dbReference type="EMBL" id="KAK2161442.1"/>
    </source>
</evidence>
<keyword evidence="2" id="KW-1185">Reference proteome</keyword>
<dbReference type="AlphaFoldDB" id="A0AAD9JY03"/>
<proteinExistence type="predicted"/>
<reference evidence="1" key="1">
    <citation type="journal article" date="2023" name="Mol. Biol. Evol.">
        <title>Third-Generation Sequencing Reveals the Adaptive Role of the Epigenome in Three Deep-Sea Polychaetes.</title>
        <authorList>
            <person name="Perez M."/>
            <person name="Aroh O."/>
            <person name="Sun Y."/>
            <person name="Lan Y."/>
            <person name="Juniper S.K."/>
            <person name="Young C.R."/>
            <person name="Angers B."/>
            <person name="Qian P.Y."/>
        </authorList>
    </citation>
    <scope>NUCLEOTIDE SEQUENCE</scope>
    <source>
        <strain evidence="1">P08H-3</strain>
    </source>
</reference>
<accession>A0AAD9JY03</accession>
<dbReference type="EMBL" id="JAODUP010000116">
    <property type="protein sequence ID" value="KAK2161442.1"/>
    <property type="molecule type" value="Genomic_DNA"/>
</dbReference>
<gene>
    <name evidence="1" type="ORF">LSH36_116g00004</name>
</gene>
<dbReference type="Proteomes" id="UP001208570">
    <property type="component" value="Unassembled WGS sequence"/>
</dbReference>
<protein>
    <submittedName>
        <fullName evidence="1">Uncharacterized protein</fullName>
    </submittedName>
</protein>
<comment type="caution">
    <text evidence="1">The sequence shown here is derived from an EMBL/GenBank/DDBJ whole genome shotgun (WGS) entry which is preliminary data.</text>
</comment>
<sequence length="95" mass="11323">MTDVLPRRRRQYLFLSRNSINSADIFSIDETDRQSILFSAEKNMLSTKTRHKDKLDEEALRTLQEQIHLHQRLYAVAKIRFYKMLDAVRKLKALS</sequence>
<name>A0AAD9JY03_9ANNE</name>